<feature type="compositionally biased region" description="Low complexity" evidence="5">
    <location>
        <begin position="313"/>
        <end position="324"/>
    </location>
</feature>
<dbReference type="GO" id="GO:0005736">
    <property type="term" value="C:RNA polymerase I complex"/>
    <property type="evidence" value="ECO:0007669"/>
    <property type="project" value="TreeGrafter"/>
</dbReference>
<feature type="compositionally biased region" description="Low complexity" evidence="5">
    <location>
        <begin position="250"/>
        <end position="263"/>
    </location>
</feature>
<dbReference type="STRING" id="554065.E1ZDH2"/>
<keyword evidence="8" id="KW-1185">Reference proteome</keyword>
<feature type="compositionally biased region" description="Low complexity" evidence="5">
    <location>
        <begin position="199"/>
        <end position="214"/>
    </location>
</feature>
<dbReference type="PANTHER" id="PTHR12709:SF5">
    <property type="entry name" value="DNA-DIRECTED RNA POLYMERASE I SUBUNIT RPA43"/>
    <property type="match status" value="1"/>
</dbReference>
<dbReference type="KEGG" id="cvr:CHLNCDRAFT_145003"/>
<comment type="subcellular location">
    <subcellularLocation>
        <location evidence="1">Nucleus</location>
    </subcellularLocation>
</comment>
<evidence type="ECO:0000256" key="3">
    <source>
        <dbReference type="ARBA" id="ARBA00023163"/>
    </source>
</evidence>
<dbReference type="Pfam" id="PF17875">
    <property type="entry name" value="RPA43_OB"/>
    <property type="match status" value="1"/>
</dbReference>
<dbReference type="GO" id="GO:0006362">
    <property type="term" value="P:transcription elongation by RNA polymerase I"/>
    <property type="evidence" value="ECO:0007669"/>
    <property type="project" value="TreeGrafter"/>
</dbReference>
<dbReference type="InParanoid" id="E1ZDH2"/>
<evidence type="ECO:0000259" key="6">
    <source>
        <dbReference type="Pfam" id="PF17875"/>
    </source>
</evidence>
<dbReference type="InterPro" id="IPR036898">
    <property type="entry name" value="RNA_pol_Rpb7-like_N_sf"/>
</dbReference>
<dbReference type="Gene3D" id="3.30.1490.120">
    <property type="entry name" value="RNA polymerase Rpb7-like, N-terminal domain"/>
    <property type="match status" value="1"/>
</dbReference>
<dbReference type="Gene3D" id="2.40.50.1060">
    <property type="match status" value="1"/>
</dbReference>
<dbReference type="GO" id="GO:0006352">
    <property type="term" value="P:DNA-templated transcription initiation"/>
    <property type="evidence" value="ECO:0007669"/>
    <property type="project" value="InterPro"/>
</dbReference>
<dbReference type="eggNOG" id="KOG4134">
    <property type="taxonomic scope" value="Eukaryota"/>
</dbReference>
<evidence type="ECO:0000256" key="1">
    <source>
        <dbReference type="ARBA" id="ARBA00004123"/>
    </source>
</evidence>
<dbReference type="EMBL" id="GL433842">
    <property type="protein sequence ID" value="EFN56415.1"/>
    <property type="molecule type" value="Genomic_DNA"/>
</dbReference>
<organism evidence="8">
    <name type="scientific">Chlorella variabilis</name>
    <name type="common">Green alga</name>
    <dbReference type="NCBI Taxonomy" id="554065"/>
    <lineage>
        <taxon>Eukaryota</taxon>
        <taxon>Viridiplantae</taxon>
        <taxon>Chlorophyta</taxon>
        <taxon>core chlorophytes</taxon>
        <taxon>Trebouxiophyceae</taxon>
        <taxon>Chlorellales</taxon>
        <taxon>Chlorellaceae</taxon>
        <taxon>Chlorella clade</taxon>
        <taxon>Chlorella</taxon>
    </lineage>
</organism>
<dbReference type="PANTHER" id="PTHR12709">
    <property type="entry name" value="DNA-DIRECTED RNA POLYMERASE II, III"/>
    <property type="match status" value="1"/>
</dbReference>
<evidence type="ECO:0000256" key="4">
    <source>
        <dbReference type="ARBA" id="ARBA00023242"/>
    </source>
</evidence>
<protein>
    <recommendedName>
        <fullName evidence="6">RPA43 OB domain-containing protein</fullName>
    </recommendedName>
</protein>
<dbReference type="Proteomes" id="UP000008141">
    <property type="component" value="Unassembled WGS sequence"/>
</dbReference>
<evidence type="ECO:0000313" key="8">
    <source>
        <dbReference type="Proteomes" id="UP000008141"/>
    </source>
</evidence>
<feature type="domain" description="RPA43 OB" evidence="6">
    <location>
        <begin position="81"/>
        <end position="120"/>
    </location>
</feature>
<dbReference type="InterPro" id="IPR041178">
    <property type="entry name" value="RPA43_OB"/>
</dbReference>
<dbReference type="RefSeq" id="XP_005848517.1">
    <property type="nucleotide sequence ID" value="XM_005848455.1"/>
</dbReference>
<evidence type="ECO:0000313" key="7">
    <source>
        <dbReference type="EMBL" id="EFN56415.1"/>
    </source>
</evidence>
<reference evidence="7 8" key="1">
    <citation type="journal article" date="2010" name="Plant Cell">
        <title>The Chlorella variabilis NC64A genome reveals adaptation to photosymbiosis, coevolution with viruses, and cryptic sex.</title>
        <authorList>
            <person name="Blanc G."/>
            <person name="Duncan G."/>
            <person name="Agarkova I."/>
            <person name="Borodovsky M."/>
            <person name="Gurnon J."/>
            <person name="Kuo A."/>
            <person name="Lindquist E."/>
            <person name="Lucas S."/>
            <person name="Pangilinan J."/>
            <person name="Polle J."/>
            <person name="Salamov A."/>
            <person name="Terry A."/>
            <person name="Yamada T."/>
            <person name="Dunigan D.D."/>
            <person name="Grigoriev I.V."/>
            <person name="Claverie J.M."/>
            <person name="Van Etten J.L."/>
        </authorList>
    </citation>
    <scope>NUCLEOTIDE SEQUENCE [LARGE SCALE GENOMIC DNA]</scope>
    <source>
        <strain evidence="7 8">NC64A</strain>
    </source>
</reference>
<evidence type="ECO:0000256" key="5">
    <source>
        <dbReference type="SAM" id="MobiDB-lite"/>
    </source>
</evidence>
<proteinExistence type="predicted"/>
<keyword evidence="3" id="KW-0804">Transcription</keyword>
<dbReference type="OMA" id="HTGSIHW"/>
<dbReference type="GeneID" id="17355560"/>
<dbReference type="OrthoDB" id="10250504at2759"/>
<keyword evidence="4" id="KW-0539">Nucleus</keyword>
<feature type="compositionally biased region" description="Low complexity" evidence="5">
    <location>
        <begin position="172"/>
        <end position="189"/>
    </location>
</feature>
<keyword evidence="2" id="KW-0240">DNA-directed RNA polymerase</keyword>
<gene>
    <name evidence="7" type="ORF">CHLNCDRAFT_145003</name>
</gene>
<dbReference type="AlphaFoldDB" id="E1ZDH2"/>
<evidence type="ECO:0000256" key="2">
    <source>
        <dbReference type="ARBA" id="ARBA00022478"/>
    </source>
</evidence>
<sequence>MEGLERCRTKFTLDLHPSKLASAAQGVRAHLSSLLLRYNDDLEGVMLSYSNARLLTRQASIHPYFAFVRVEVAVDGVLFHPKAGMRLVGMVNKVGADYIGVLLLGFINVSIAADQIRAEFRPRPMERCWVSSKAPRHRLEVGTKLHFTVAAVQHSGQFVSLAGSLLQPGTGADGFAAPPAAAAGAAQQQQRRRKDQRRQSGQQPGQQQQQQQQQDAPGKKQKKRKKCNAAERGEQQPQQAQSAAPPPPAQQQQQQQQGVQAAGKKGKKSKPKQAGDAQAQAQPAQQRNGGEAAGAAAASGKKEKQKKRKAEGEAAAPAAQGVAAVGDGVNQQEKKKKRKDKH</sequence>
<dbReference type="InterPro" id="IPR045113">
    <property type="entry name" value="Rpb7-like"/>
</dbReference>
<feature type="region of interest" description="Disordered" evidence="5">
    <location>
        <begin position="172"/>
        <end position="342"/>
    </location>
</feature>
<feature type="compositionally biased region" description="Low complexity" evidence="5">
    <location>
        <begin position="272"/>
        <end position="299"/>
    </location>
</feature>
<dbReference type="FunCoup" id="E1ZDH2">
    <property type="interactions" value="160"/>
</dbReference>
<accession>E1ZDH2</accession>
<name>E1ZDH2_CHLVA</name>